<feature type="domain" description="Inositol polyphosphate-related phosphatase" evidence="1">
    <location>
        <begin position="3"/>
        <end position="166"/>
    </location>
</feature>
<dbReference type="PANTHER" id="PTHR11200">
    <property type="entry name" value="INOSITOL 5-PHOSPHATASE"/>
    <property type="match status" value="1"/>
</dbReference>
<dbReference type="InterPro" id="IPR046985">
    <property type="entry name" value="IP5"/>
</dbReference>
<dbReference type="GO" id="GO:0016020">
    <property type="term" value="C:membrane"/>
    <property type="evidence" value="ECO:0007669"/>
    <property type="project" value="TreeGrafter"/>
</dbReference>
<dbReference type="OrthoDB" id="405996at2759"/>
<dbReference type="GO" id="GO:0004439">
    <property type="term" value="F:phosphatidylinositol-4,5-bisphosphate 5-phosphatase activity"/>
    <property type="evidence" value="ECO:0007669"/>
    <property type="project" value="TreeGrafter"/>
</dbReference>
<gene>
    <name evidence="2" type="ORF">M422DRAFT_276146</name>
</gene>
<dbReference type="GO" id="GO:0043813">
    <property type="term" value="F:phosphatidylinositol-3,5-bisphosphate 5-phosphatase activity"/>
    <property type="evidence" value="ECO:0007669"/>
    <property type="project" value="TreeGrafter"/>
</dbReference>
<dbReference type="PANTHER" id="PTHR11200:SF257">
    <property type="entry name" value="PHOSPHOINOSITIDE 5-PHOSPHATASE"/>
    <property type="match status" value="1"/>
</dbReference>
<evidence type="ECO:0000313" key="3">
    <source>
        <dbReference type="Proteomes" id="UP000054279"/>
    </source>
</evidence>
<accession>A0A0C9UDT5</accession>
<keyword evidence="3" id="KW-1185">Reference proteome</keyword>
<dbReference type="InterPro" id="IPR000300">
    <property type="entry name" value="IPPc"/>
</dbReference>
<evidence type="ECO:0000259" key="1">
    <source>
        <dbReference type="SMART" id="SM00128"/>
    </source>
</evidence>
<dbReference type="Gene3D" id="3.60.10.10">
    <property type="entry name" value="Endonuclease/exonuclease/phosphatase"/>
    <property type="match status" value="1"/>
</dbReference>
<dbReference type="GO" id="GO:0005737">
    <property type="term" value="C:cytoplasm"/>
    <property type="evidence" value="ECO:0007669"/>
    <property type="project" value="TreeGrafter"/>
</dbReference>
<dbReference type="Proteomes" id="UP000054279">
    <property type="component" value="Unassembled WGS sequence"/>
</dbReference>
<dbReference type="SMART" id="SM00128">
    <property type="entry name" value="IPPc"/>
    <property type="match status" value="1"/>
</dbReference>
<dbReference type="GO" id="GO:0046856">
    <property type="term" value="P:phosphatidylinositol dephosphorylation"/>
    <property type="evidence" value="ECO:0007669"/>
    <property type="project" value="InterPro"/>
</dbReference>
<dbReference type="HOGENOM" id="CLU_1603805_0_0_1"/>
<sequence>MESERSSKDFLLYSCTNSPEPDLFVLGFQEIVPLTAQQILQTDPTKKQMWESILLDTLARRSNKKADYVILRSEQLVGTALIILVKSNLVANIRNVEGTTKKTGLRGMSGNKGAVGIRLDFHDTSFCFLTAHLAAGHANLEERNSDYRTIANGLHFLRGKTIGSHE</sequence>
<dbReference type="Pfam" id="PF22669">
    <property type="entry name" value="Exo_endo_phos2"/>
    <property type="match status" value="1"/>
</dbReference>
<evidence type="ECO:0000313" key="2">
    <source>
        <dbReference type="EMBL" id="KIJ23305.1"/>
    </source>
</evidence>
<dbReference type="SUPFAM" id="SSF56219">
    <property type="entry name" value="DNase I-like"/>
    <property type="match status" value="1"/>
</dbReference>
<protein>
    <recommendedName>
        <fullName evidence="1">Inositol polyphosphate-related phosphatase domain-containing protein</fullName>
    </recommendedName>
</protein>
<name>A0A0C9UDT5_SPHS4</name>
<dbReference type="InterPro" id="IPR036691">
    <property type="entry name" value="Endo/exonu/phosph_ase_sf"/>
</dbReference>
<proteinExistence type="predicted"/>
<organism evidence="2 3">
    <name type="scientific">Sphaerobolus stellatus (strain SS14)</name>
    <dbReference type="NCBI Taxonomy" id="990650"/>
    <lineage>
        <taxon>Eukaryota</taxon>
        <taxon>Fungi</taxon>
        <taxon>Dikarya</taxon>
        <taxon>Basidiomycota</taxon>
        <taxon>Agaricomycotina</taxon>
        <taxon>Agaricomycetes</taxon>
        <taxon>Phallomycetidae</taxon>
        <taxon>Geastrales</taxon>
        <taxon>Sphaerobolaceae</taxon>
        <taxon>Sphaerobolus</taxon>
    </lineage>
</organism>
<reference evidence="2 3" key="1">
    <citation type="submission" date="2014-06" db="EMBL/GenBank/DDBJ databases">
        <title>Evolutionary Origins and Diversification of the Mycorrhizal Mutualists.</title>
        <authorList>
            <consortium name="DOE Joint Genome Institute"/>
            <consortium name="Mycorrhizal Genomics Consortium"/>
            <person name="Kohler A."/>
            <person name="Kuo A."/>
            <person name="Nagy L.G."/>
            <person name="Floudas D."/>
            <person name="Copeland A."/>
            <person name="Barry K.W."/>
            <person name="Cichocki N."/>
            <person name="Veneault-Fourrey C."/>
            <person name="LaButti K."/>
            <person name="Lindquist E.A."/>
            <person name="Lipzen A."/>
            <person name="Lundell T."/>
            <person name="Morin E."/>
            <person name="Murat C."/>
            <person name="Riley R."/>
            <person name="Ohm R."/>
            <person name="Sun H."/>
            <person name="Tunlid A."/>
            <person name="Henrissat B."/>
            <person name="Grigoriev I.V."/>
            <person name="Hibbett D.S."/>
            <person name="Martin F."/>
        </authorList>
    </citation>
    <scope>NUCLEOTIDE SEQUENCE [LARGE SCALE GENOMIC DNA]</scope>
    <source>
        <strain evidence="2 3">SS14</strain>
    </source>
</reference>
<dbReference type="EMBL" id="KN837727">
    <property type="protein sequence ID" value="KIJ23305.1"/>
    <property type="molecule type" value="Genomic_DNA"/>
</dbReference>
<dbReference type="AlphaFoldDB" id="A0A0C9UDT5"/>